<name>A0ABW3D3W1_9FLAO</name>
<evidence type="ECO:0000313" key="2">
    <source>
        <dbReference type="Proteomes" id="UP001596978"/>
    </source>
</evidence>
<proteinExistence type="predicted"/>
<protein>
    <submittedName>
        <fullName evidence="1">Uncharacterized protein</fullName>
    </submittedName>
</protein>
<reference evidence="2" key="1">
    <citation type="journal article" date="2019" name="Int. J. Syst. Evol. Microbiol.">
        <title>The Global Catalogue of Microorganisms (GCM) 10K type strain sequencing project: providing services to taxonomists for standard genome sequencing and annotation.</title>
        <authorList>
            <consortium name="The Broad Institute Genomics Platform"/>
            <consortium name="The Broad Institute Genome Sequencing Center for Infectious Disease"/>
            <person name="Wu L."/>
            <person name="Ma J."/>
        </authorList>
    </citation>
    <scope>NUCLEOTIDE SEQUENCE [LARGE SCALE GENOMIC DNA]</scope>
    <source>
        <strain evidence="2">CCUG 62952</strain>
    </source>
</reference>
<sequence length="459" mass="53763">MLKTLAQNTPNYSFLQYYDYKELPLIERTRLDEKAPLKHLTRAQKKALHFKKITEDWEQLDCGILYKLNISNDFKTLVVYYYWGEELRTLLANYDLDHNFIDAELVAFDENAEGWSSSKSTITKHRIHRMDALYTEPEQIEYSNFVFKKDGEIVSERGYYNGTIPNTCVHYFSPQEIKYVQALNGLNVRDENGHKIGKLNYGDKVEIIKYTPKKLTVIDSDKTIVGNVVEICNYESGSYKRRYVFDGYLVADEELRLFDSQLDLCDPPQSFTILRDVNRSIIATDHIDFSKKFPKVKDEIRLPLTSGEEMVLKNKTGSIESREAYSYVGFVKPFNAYLIEGGYYEEGDFFFVDRASGEITTRFPSYPYISPDRKTIVCFYFDPYLEQSKLYIYKESDANRFMLKKEIDIKFWTQNLVHTNLKWTSNNSFIINITPIAAVWNNKGDYNTAYSELHIELNE</sequence>
<keyword evidence="2" id="KW-1185">Reference proteome</keyword>
<accession>A0ABW3D3W1</accession>
<dbReference type="EMBL" id="JBHTJH010000026">
    <property type="protein sequence ID" value="MFD0864177.1"/>
    <property type="molecule type" value="Genomic_DNA"/>
</dbReference>
<gene>
    <name evidence="1" type="ORF">ACFQ1M_18320</name>
</gene>
<dbReference type="RefSeq" id="WP_386411336.1">
    <property type="nucleotide sequence ID" value="NZ_JBHTJH010000026.1"/>
</dbReference>
<organism evidence="1 2">
    <name type="scientific">Sungkyunkwania multivorans</name>
    <dbReference type="NCBI Taxonomy" id="1173618"/>
    <lineage>
        <taxon>Bacteria</taxon>
        <taxon>Pseudomonadati</taxon>
        <taxon>Bacteroidota</taxon>
        <taxon>Flavobacteriia</taxon>
        <taxon>Flavobacteriales</taxon>
        <taxon>Flavobacteriaceae</taxon>
        <taxon>Sungkyunkwania</taxon>
    </lineage>
</organism>
<evidence type="ECO:0000313" key="1">
    <source>
        <dbReference type="EMBL" id="MFD0864177.1"/>
    </source>
</evidence>
<dbReference type="Proteomes" id="UP001596978">
    <property type="component" value="Unassembled WGS sequence"/>
</dbReference>
<comment type="caution">
    <text evidence="1">The sequence shown here is derived from an EMBL/GenBank/DDBJ whole genome shotgun (WGS) entry which is preliminary data.</text>
</comment>